<feature type="chain" id="PRO_5020595960" evidence="3">
    <location>
        <begin position="20"/>
        <end position="372"/>
    </location>
</feature>
<evidence type="ECO:0000313" key="4">
    <source>
        <dbReference type="EMBL" id="TCC95534.1"/>
    </source>
</evidence>
<dbReference type="FunFam" id="2.130.10.10:FF:000306">
    <property type="entry name" value="3-carboxymuconate cyclase"/>
    <property type="match status" value="1"/>
</dbReference>
<proteinExistence type="inferred from homology"/>
<evidence type="ECO:0000256" key="1">
    <source>
        <dbReference type="ARBA" id="ARBA00005564"/>
    </source>
</evidence>
<keyword evidence="2" id="KW-0119">Carbohydrate metabolism</keyword>
<dbReference type="Pfam" id="PF10282">
    <property type="entry name" value="Lactonase"/>
    <property type="match status" value="1"/>
</dbReference>
<feature type="signal peptide" evidence="3">
    <location>
        <begin position="1"/>
        <end position="19"/>
    </location>
</feature>
<keyword evidence="5" id="KW-1185">Reference proteome</keyword>
<keyword evidence="3" id="KW-0732">Signal</keyword>
<dbReference type="RefSeq" id="WP_131610060.1">
    <property type="nucleotide sequence ID" value="NZ_SJSM01000009.1"/>
</dbReference>
<protein>
    <submittedName>
        <fullName evidence="4">Lactonase family protein</fullName>
    </submittedName>
</protein>
<dbReference type="GO" id="GO:0017057">
    <property type="term" value="F:6-phosphogluconolactonase activity"/>
    <property type="evidence" value="ECO:0007669"/>
    <property type="project" value="TreeGrafter"/>
</dbReference>
<evidence type="ECO:0000256" key="2">
    <source>
        <dbReference type="ARBA" id="ARBA00022526"/>
    </source>
</evidence>
<comment type="caution">
    <text evidence="4">The sequence shown here is derived from an EMBL/GenBank/DDBJ whole genome shotgun (WGS) entry which is preliminary data.</text>
</comment>
<dbReference type="PANTHER" id="PTHR30344">
    <property type="entry name" value="6-PHOSPHOGLUCONOLACTONASE-RELATED"/>
    <property type="match status" value="1"/>
</dbReference>
<organism evidence="4 5">
    <name type="scientific">Pedobacter hiemivivus</name>
    <dbReference type="NCBI Taxonomy" id="2530454"/>
    <lineage>
        <taxon>Bacteria</taxon>
        <taxon>Pseudomonadati</taxon>
        <taxon>Bacteroidota</taxon>
        <taxon>Sphingobacteriia</taxon>
        <taxon>Sphingobacteriales</taxon>
        <taxon>Sphingobacteriaceae</taxon>
        <taxon>Pedobacter</taxon>
    </lineage>
</organism>
<evidence type="ECO:0000313" key="5">
    <source>
        <dbReference type="Proteomes" id="UP000291117"/>
    </source>
</evidence>
<dbReference type="InterPro" id="IPR050282">
    <property type="entry name" value="Cycloisomerase_2"/>
</dbReference>
<dbReference type="SUPFAM" id="SSF51004">
    <property type="entry name" value="C-terminal (heme d1) domain of cytochrome cd1-nitrite reductase"/>
    <property type="match status" value="1"/>
</dbReference>
<dbReference type="AlphaFoldDB" id="A0A4R0NB41"/>
<dbReference type="Proteomes" id="UP000291117">
    <property type="component" value="Unassembled WGS sequence"/>
</dbReference>
<dbReference type="InterPro" id="IPR015943">
    <property type="entry name" value="WD40/YVTN_repeat-like_dom_sf"/>
</dbReference>
<reference evidence="4 5" key="1">
    <citation type="submission" date="2019-02" db="EMBL/GenBank/DDBJ databases">
        <title>Pedobacter sp. RP-3-8 sp. nov., isolated from Arctic soil.</title>
        <authorList>
            <person name="Dahal R.H."/>
        </authorList>
    </citation>
    <scope>NUCLEOTIDE SEQUENCE [LARGE SCALE GENOMIC DNA]</scope>
    <source>
        <strain evidence="4 5">RP-3-8</strain>
    </source>
</reference>
<sequence>MKKILSLLLLSFFTTQGFAQKKEYNLIIGTYTSPGKSEGIYIYNFDANTAEFKFKSVAKDVTNPSYLAVSKNNKLVYSVAEAPGNSAAAAFNFDGLKGELAFINKQATGSPGPCFVLADEKHAFTANYGGGSISVFGIEANGALSPLKQLIQHTGKSIDPKKRQESAHAHQVQFTPDRKYVTCSDLGEDQIYIYNYNSTANKEVLTIKQVVKTTPGSGPRHLTFSPNGKYAYLAHEFNGIITVFTYNNGMLNKIQDIGTTDKDFSGRVDAADIHVSPDGKFLYETNRGDANTISAFSIQANGKLNSVSTISTLGKGPRNFTIDPTGKYLLVGHQYTNDIIIFERNKKTGTLKDTGKRIELGAPVCLVFAPIK</sequence>
<dbReference type="GO" id="GO:0006006">
    <property type="term" value="P:glucose metabolic process"/>
    <property type="evidence" value="ECO:0007669"/>
    <property type="project" value="UniProtKB-KW"/>
</dbReference>
<name>A0A4R0NB41_9SPHI</name>
<dbReference type="EMBL" id="SJSM01000009">
    <property type="protein sequence ID" value="TCC95534.1"/>
    <property type="molecule type" value="Genomic_DNA"/>
</dbReference>
<evidence type="ECO:0000256" key="3">
    <source>
        <dbReference type="SAM" id="SignalP"/>
    </source>
</evidence>
<dbReference type="GO" id="GO:0005829">
    <property type="term" value="C:cytosol"/>
    <property type="evidence" value="ECO:0007669"/>
    <property type="project" value="TreeGrafter"/>
</dbReference>
<keyword evidence="2" id="KW-0313">Glucose metabolism</keyword>
<dbReference type="Gene3D" id="2.130.10.10">
    <property type="entry name" value="YVTN repeat-like/Quinoprotein amine dehydrogenase"/>
    <property type="match status" value="1"/>
</dbReference>
<comment type="similarity">
    <text evidence="1">Belongs to the cycloisomerase 2 family.</text>
</comment>
<accession>A0A4R0NB41</accession>
<dbReference type="InterPro" id="IPR019405">
    <property type="entry name" value="Lactonase_7-beta_prop"/>
</dbReference>
<dbReference type="OrthoDB" id="9790815at2"/>
<dbReference type="InterPro" id="IPR011048">
    <property type="entry name" value="Haem_d1_sf"/>
</dbReference>
<dbReference type="PANTHER" id="PTHR30344:SF1">
    <property type="entry name" value="6-PHOSPHOGLUCONOLACTONASE"/>
    <property type="match status" value="1"/>
</dbReference>
<gene>
    <name evidence="4" type="ORF">EZ444_15505</name>
</gene>